<dbReference type="InterPro" id="IPR029058">
    <property type="entry name" value="AB_hydrolase_fold"/>
</dbReference>
<dbReference type="Pfam" id="PF06028">
    <property type="entry name" value="DUF915"/>
    <property type="match status" value="1"/>
</dbReference>
<dbReference type="EMBL" id="MT418680">
    <property type="protein sequence ID" value="QKF94413.1"/>
    <property type="molecule type" value="Genomic_DNA"/>
</dbReference>
<gene>
    <name evidence="1" type="ORF">Fadolivirus_1_955</name>
</gene>
<dbReference type="GO" id="GO:0016787">
    <property type="term" value="F:hydrolase activity"/>
    <property type="evidence" value="ECO:0007669"/>
    <property type="project" value="UniProtKB-KW"/>
</dbReference>
<sequence>MSIYSLESAQKLSDNEISKIIIDLANSNELFFEIKNRETLFSKDSAQNDVFKKNLKSTKNIGIYGKYINDTYKNTCLIYFGGWGEGFDGIFKINSFPGNIIYFRDARDEWFAYLEDLIKKFIDNLIEKWNINKMILLGQSMGGYAALLFSIYYNKSIVIAINPQTFKDSNYNVLSKDNSKRMVPNHINLKDIRNVINKNQQSKKYIILSKSECVYQMDPLWGDLFYSGNLIGMPNMYWLIFPQHVHALFHKISAGDLYKILLDNYDILYNNMKDGGDILLQQLKFK</sequence>
<evidence type="ECO:0000313" key="2">
    <source>
        <dbReference type="Proteomes" id="UP001162001"/>
    </source>
</evidence>
<dbReference type="SUPFAM" id="SSF53474">
    <property type="entry name" value="alpha/beta-Hydrolases"/>
    <property type="match status" value="1"/>
</dbReference>
<dbReference type="Proteomes" id="UP001162001">
    <property type="component" value="Segment"/>
</dbReference>
<dbReference type="InterPro" id="IPR010315">
    <property type="entry name" value="DUF915_hydro-like"/>
</dbReference>
<keyword evidence="1" id="KW-0378">Hydrolase</keyword>
<proteinExistence type="predicted"/>
<name>A0A7D3UR80_9VIRU</name>
<evidence type="ECO:0000313" key="1">
    <source>
        <dbReference type="EMBL" id="QKF94413.1"/>
    </source>
</evidence>
<reference evidence="1 2" key="1">
    <citation type="submission" date="2020-04" db="EMBL/GenBank/DDBJ databases">
        <title>Advantages and limits of metagenomic assembly and binning of a giant virus.</title>
        <authorList>
            <person name="Schulz F."/>
            <person name="Andreani J."/>
            <person name="Francis R."/>
            <person name="Boudjemaa H."/>
            <person name="Bou Khalil J.Y."/>
            <person name="Lee J."/>
            <person name="La Scola B."/>
            <person name="Woyke T."/>
        </authorList>
    </citation>
    <scope>NUCLEOTIDE SEQUENCE [LARGE SCALE GENOMIC DNA]</scope>
    <source>
        <strain evidence="1 2">FV1/VV64</strain>
    </source>
</reference>
<organism evidence="1 2">
    <name type="scientific">Fadolivirus FV1/VV64</name>
    <dbReference type="NCBI Taxonomy" id="3070911"/>
    <lineage>
        <taxon>Viruses</taxon>
        <taxon>Varidnaviria</taxon>
        <taxon>Bamfordvirae</taxon>
        <taxon>Nucleocytoviricota</taxon>
        <taxon>Megaviricetes</taxon>
        <taxon>Imitervirales</taxon>
        <taxon>Mimiviridae</taxon>
        <taxon>Klosneuvirinae</taxon>
        <taxon>Fadolivirus</taxon>
        <taxon>Fadolivirus algeromassiliense</taxon>
    </lineage>
</organism>
<accession>A0A7D3UR80</accession>
<keyword evidence="2" id="KW-1185">Reference proteome</keyword>
<protein>
    <submittedName>
        <fullName evidence="1">DUF915 hydrolase-like protein</fullName>
    </submittedName>
</protein>
<dbReference type="Gene3D" id="3.40.50.1820">
    <property type="entry name" value="alpha/beta hydrolase"/>
    <property type="match status" value="1"/>
</dbReference>